<name>F0XHU4_GROCL</name>
<dbReference type="GO" id="GO:0016020">
    <property type="term" value="C:membrane"/>
    <property type="evidence" value="ECO:0007669"/>
    <property type="project" value="UniProtKB-SubCell"/>
</dbReference>
<feature type="transmembrane region" description="Helical" evidence="6">
    <location>
        <begin position="195"/>
        <end position="217"/>
    </location>
</feature>
<dbReference type="PANTHER" id="PTHR23507">
    <property type="entry name" value="ZGC:174356"/>
    <property type="match status" value="1"/>
</dbReference>
<feature type="transmembrane region" description="Helical" evidence="6">
    <location>
        <begin position="137"/>
        <end position="156"/>
    </location>
</feature>
<gene>
    <name evidence="8" type="ORF">CMQ_3028</name>
</gene>
<dbReference type="EMBL" id="GL629769">
    <property type="protein sequence ID" value="EFX03099.1"/>
    <property type="molecule type" value="Genomic_DNA"/>
</dbReference>
<evidence type="ECO:0000256" key="2">
    <source>
        <dbReference type="ARBA" id="ARBA00022692"/>
    </source>
</evidence>
<reference evidence="8 9" key="1">
    <citation type="journal article" date="2011" name="Proc. Natl. Acad. Sci. U.S.A.">
        <title>Genome and transcriptome analyses of the mountain pine beetle-fungal symbiont Grosmannia clavigera, a lodgepole pine pathogen.</title>
        <authorList>
            <person name="DiGuistini S."/>
            <person name="Wang Y."/>
            <person name="Liao N.Y."/>
            <person name="Taylor G."/>
            <person name="Tanguay P."/>
            <person name="Feau N."/>
            <person name="Henrissat B."/>
            <person name="Chan S.K."/>
            <person name="Hesse-Orce U."/>
            <person name="Alamouti S.M."/>
            <person name="Tsui C.K.M."/>
            <person name="Docking R.T."/>
            <person name="Levasseur A."/>
            <person name="Haridas S."/>
            <person name="Robertson G."/>
            <person name="Birol I."/>
            <person name="Holt R.A."/>
            <person name="Marra M.A."/>
            <person name="Hamelin R.C."/>
            <person name="Hirst M."/>
            <person name="Jones S.J.M."/>
            <person name="Bohlmann J."/>
            <person name="Breuil C."/>
        </authorList>
    </citation>
    <scope>NUCLEOTIDE SEQUENCE [LARGE SCALE GENOMIC DNA]</scope>
    <source>
        <strain evidence="9">kw1407 / UAMH 11150</strain>
    </source>
</reference>
<dbReference type="eggNOG" id="KOG2816">
    <property type="taxonomic scope" value="Eukaryota"/>
</dbReference>
<dbReference type="Pfam" id="PF07690">
    <property type="entry name" value="MFS_1"/>
    <property type="match status" value="1"/>
</dbReference>
<dbReference type="Proteomes" id="UP000007796">
    <property type="component" value="Unassembled WGS sequence"/>
</dbReference>
<feature type="transmembrane region" description="Helical" evidence="6">
    <location>
        <begin position="487"/>
        <end position="509"/>
    </location>
</feature>
<keyword evidence="2 6" id="KW-0812">Transmembrane</keyword>
<evidence type="ECO:0000256" key="1">
    <source>
        <dbReference type="ARBA" id="ARBA00004141"/>
    </source>
</evidence>
<feature type="transmembrane region" description="Helical" evidence="6">
    <location>
        <begin position="263"/>
        <end position="285"/>
    </location>
</feature>
<feature type="compositionally biased region" description="Polar residues" evidence="5">
    <location>
        <begin position="32"/>
        <end position="45"/>
    </location>
</feature>
<protein>
    <submittedName>
        <fullName evidence="8">Major facilitator superfamily MFS-1</fullName>
    </submittedName>
</protein>
<dbReference type="InterPro" id="IPR020846">
    <property type="entry name" value="MFS_dom"/>
</dbReference>
<dbReference type="PROSITE" id="PS00216">
    <property type="entry name" value="SUGAR_TRANSPORT_1"/>
    <property type="match status" value="1"/>
</dbReference>
<dbReference type="OrthoDB" id="3026777at2759"/>
<keyword evidence="3 6" id="KW-1133">Transmembrane helix</keyword>
<dbReference type="InterPro" id="IPR036259">
    <property type="entry name" value="MFS_trans_sf"/>
</dbReference>
<feature type="transmembrane region" description="Helical" evidence="6">
    <location>
        <begin position="168"/>
        <end position="189"/>
    </location>
</feature>
<dbReference type="RefSeq" id="XP_014172581.1">
    <property type="nucleotide sequence ID" value="XM_014317106.1"/>
</dbReference>
<proteinExistence type="predicted"/>
<feature type="transmembrane region" description="Helical" evidence="6">
    <location>
        <begin position="409"/>
        <end position="434"/>
    </location>
</feature>
<feature type="transmembrane region" description="Helical" evidence="6">
    <location>
        <begin position="68"/>
        <end position="87"/>
    </location>
</feature>
<dbReference type="STRING" id="655863.F0XHU4"/>
<accession>F0XHU4</accession>
<comment type="subcellular location">
    <subcellularLocation>
        <location evidence="1">Membrane</location>
        <topology evidence="1">Multi-pass membrane protein</topology>
    </subcellularLocation>
</comment>
<dbReference type="InterPro" id="IPR011701">
    <property type="entry name" value="MFS"/>
</dbReference>
<dbReference type="PROSITE" id="PS50850">
    <property type="entry name" value="MFS"/>
    <property type="match status" value="1"/>
</dbReference>
<feature type="domain" description="Major facilitator superfamily (MFS) profile" evidence="7">
    <location>
        <begin position="76"/>
        <end position="578"/>
    </location>
</feature>
<dbReference type="InParanoid" id="F0XHU4"/>
<organism evidence="9">
    <name type="scientific">Grosmannia clavigera (strain kw1407 / UAMH 11150)</name>
    <name type="common">Blue stain fungus</name>
    <name type="synonym">Graphiocladiella clavigera</name>
    <dbReference type="NCBI Taxonomy" id="655863"/>
    <lineage>
        <taxon>Eukaryota</taxon>
        <taxon>Fungi</taxon>
        <taxon>Dikarya</taxon>
        <taxon>Ascomycota</taxon>
        <taxon>Pezizomycotina</taxon>
        <taxon>Sordariomycetes</taxon>
        <taxon>Sordariomycetidae</taxon>
        <taxon>Ophiostomatales</taxon>
        <taxon>Ophiostomataceae</taxon>
        <taxon>Leptographium</taxon>
    </lineage>
</organism>
<evidence type="ECO:0000256" key="4">
    <source>
        <dbReference type="ARBA" id="ARBA00023136"/>
    </source>
</evidence>
<sequence>MSVAAGQQRRSIDLDSIPAEEDVAETSALLGSESNTAVGSGSTSPPRKDSWNGDEDFRGLSWWRRPSVYWLIGPYVLFTLAYGGILVPRLNLIIGLVCRGYFADREHSDGLQMLPIVPGADNPQCQVPAVQRSVATFSLAISVVSGSLGAFTAPRLGALSDRYGRKMILVIASCGGLFGEIIIILAAKYPDVVHYNWLIGAAVIDGLAGSFTTGSVASHAYTSDCTPPSRRSVSFGYMHACLFTGMAAGPFLAGYFVEWTGSLVSIFYVALGCHVAFIAFISLLLPESLSQRRQLVAREKYALDGQDKAAKAKAREEEEEDALRKLSQTPGSTVQRGLGLRLAAWLRRTNPFAPLAILWPKGTYNTRVRRNLLLLAAIDTVLLAAAISIGSVTLLYSEYQFHWGNFQTSAFMSLLSTVRVAVLMVIFPVINYLVRTRPAARLRRLSGEEPVEANTGADELDVWLIRSAILSDVLGLTGYIFARSSAVFVLCGVVTAFGGLGSATVQSALTKHIPADRIGELLGAIGLLQSLSRVFAPLVFNSLYAATVGSFPQAVFVLVAAVFATLLLLSFFVRPHVFLSDFEEAAEPQPDRLAEADDILVEETVVPQI</sequence>
<dbReference type="GeneID" id="25976083"/>
<keyword evidence="9" id="KW-1185">Reference proteome</keyword>
<evidence type="ECO:0000259" key="7">
    <source>
        <dbReference type="PROSITE" id="PS50850"/>
    </source>
</evidence>
<dbReference type="Gene3D" id="1.20.1250.20">
    <property type="entry name" value="MFS general substrate transporter like domains"/>
    <property type="match status" value="1"/>
</dbReference>
<dbReference type="SUPFAM" id="SSF103473">
    <property type="entry name" value="MFS general substrate transporter"/>
    <property type="match status" value="1"/>
</dbReference>
<dbReference type="FunCoup" id="F0XHU4">
    <property type="interactions" value="70"/>
</dbReference>
<dbReference type="InterPro" id="IPR005829">
    <property type="entry name" value="Sugar_transporter_CS"/>
</dbReference>
<feature type="region of interest" description="Disordered" evidence="5">
    <location>
        <begin position="28"/>
        <end position="53"/>
    </location>
</feature>
<dbReference type="GO" id="GO:0022857">
    <property type="term" value="F:transmembrane transporter activity"/>
    <property type="evidence" value="ECO:0007669"/>
    <property type="project" value="InterPro"/>
</dbReference>
<dbReference type="HOGENOM" id="CLU_017517_0_0_1"/>
<evidence type="ECO:0000313" key="9">
    <source>
        <dbReference type="Proteomes" id="UP000007796"/>
    </source>
</evidence>
<evidence type="ECO:0000313" key="8">
    <source>
        <dbReference type="EMBL" id="EFX03099.1"/>
    </source>
</evidence>
<evidence type="ECO:0000256" key="3">
    <source>
        <dbReference type="ARBA" id="ARBA00022989"/>
    </source>
</evidence>
<feature type="transmembrane region" description="Helical" evidence="6">
    <location>
        <begin position="551"/>
        <end position="573"/>
    </location>
</feature>
<evidence type="ECO:0000256" key="5">
    <source>
        <dbReference type="SAM" id="MobiDB-lite"/>
    </source>
</evidence>
<evidence type="ECO:0000256" key="6">
    <source>
        <dbReference type="SAM" id="Phobius"/>
    </source>
</evidence>
<feature type="transmembrane region" description="Helical" evidence="6">
    <location>
        <begin position="237"/>
        <end position="257"/>
    </location>
</feature>
<keyword evidence="4 6" id="KW-0472">Membrane</keyword>
<feature type="transmembrane region" description="Helical" evidence="6">
    <location>
        <begin position="372"/>
        <end position="397"/>
    </location>
</feature>
<dbReference type="PANTHER" id="PTHR23507:SF40">
    <property type="entry name" value="TETRACYCLINE-EFFLUX TRANSPORTER"/>
    <property type="match status" value="1"/>
</dbReference>
<dbReference type="AlphaFoldDB" id="F0XHU4"/>